<accession>A0A840A1Y5</accession>
<dbReference type="Gene3D" id="2.170.130.10">
    <property type="entry name" value="TonB-dependent receptor, plug domain"/>
    <property type="match status" value="1"/>
</dbReference>
<keyword evidence="4" id="KW-1003">Cell membrane</keyword>
<dbReference type="InterPro" id="IPR037066">
    <property type="entry name" value="Plug_dom_sf"/>
</dbReference>
<dbReference type="GO" id="GO:0005886">
    <property type="term" value="C:plasma membrane"/>
    <property type="evidence" value="ECO:0007669"/>
    <property type="project" value="UniProtKB-SubCell"/>
</dbReference>
<keyword evidence="3" id="KW-0813">Transport</keyword>
<name>A0A840A1Y5_9CAUL</name>
<evidence type="ECO:0000256" key="7">
    <source>
        <dbReference type="ARBA" id="ARBA00023136"/>
    </source>
</evidence>
<dbReference type="InterPro" id="IPR027417">
    <property type="entry name" value="P-loop_NTPase"/>
</dbReference>
<protein>
    <submittedName>
        <fullName evidence="12">Type IV secretory pathway TraG/TraD family ATPase VirD4</fullName>
    </submittedName>
</protein>
<keyword evidence="6 9" id="KW-1133">Transmembrane helix</keyword>
<dbReference type="Gene3D" id="3.40.50.300">
    <property type="entry name" value="P-loop containing nucleotide triphosphate hydrolases"/>
    <property type="match status" value="1"/>
</dbReference>
<dbReference type="PANTHER" id="PTHR37937">
    <property type="entry name" value="CONJUGATIVE TRANSFER: DNA TRANSPORT"/>
    <property type="match status" value="1"/>
</dbReference>
<dbReference type="PANTHER" id="PTHR37937:SF1">
    <property type="entry name" value="CONJUGATIVE TRANSFER: DNA TRANSPORT"/>
    <property type="match status" value="1"/>
</dbReference>
<evidence type="ECO:0000256" key="6">
    <source>
        <dbReference type="ARBA" id="ARBA00022989"/>
    </source>
</evidence>
<evidence type="ECO:0000313" key="13">
    <source>
        <dbReference type="Proteomes" id="UP000530564"/>
    </source>
</evidence>
<evidence type="ECO:0000256" key="2">
    <source>
        <dbReference type="ARBA" id="ARBA00008806"/>
    </source>
</evidence>
<dbReference type="SMART" id="SM00965">
    <property type="entry name" value="STN"/>
    <property type="match status" value="1"/>
</dbReference>
<dbReference type="AlphaFoldDB" id="A0A840A1Y5"/>
<keyword evidence="5 9" id="KW-0812">Transmembrane</keyword>
<gene>
    <name evidence="12" type="ORF">GGQ61_002167</name>
</gene>
<keyword evidence="10" id="KW-0732">Signal</keyword>
<dbReference type="SUPFAM" id="SSF56935">
    <property type="entry name" value="Porins"/>
    <property type="match status" value="1"/>
</dbReference>
<feature type="transmembrane region" description="Helical" evidence="9">
    <location>
        <begin position="327"/>
        <end position="350"/>
    </location>
</feature>
<sequence>MSFSKSYAPQAFLLALCASAAPAAALAAPAQITFDIGAGPLDQALVSYSHQSGRQLLYSASLVSGRNAPAVKGRLTADEALKRLIAGSDLVIDRTTRGSIVLRAKAAPYPAGRLTPLSSVEPQGAVQSAEAIIPAHRASEEIAEVVVTGSHLRGVKDGPSQVVVLDSEAIAKRGFATLDETVTSLPQNFGGGGGSPTTLLTGADPLGTNSFASTGVNLRGLGTDATLVLVNGRRMAGTGSKGDFADLSAIPVVAVQRVEVLVDGASALYGSDAVGPLQLVALASASSLIGVWLGCLVTLAGLGGLSSSTDVWASGLWIWDNRSAPQVRAWLMIGAASGAGAAFVLAGAMLKRPRPPLHGSARLATEADIRREGFRNTYGVIVGKKNGRLLVFGGPEHVLLYAPTRSGKGVGVVIPNLLSWSGSLVVLDIKRENWAASAGFRAAHGQQVTCFDPLDPEGRTARYNPLGHIDRDDPIAVLDELQRIAVMLFPSPDRTDPFWAEAARTGFIGVGALIAATPATPFTFGEIYRLMTAADLRNRLSECLRRRRAETPGLSIGAAAALTDFCSASENTFAGIKQTITARLNLWLNPRVVAATETSDFDLRQIRDRQMAVYLCTSPDNLDRVAPLYGLLFQQLIDLNTRSLPSSGRHQVPVLVLLDEFARLGQASVLAHAFSYVAGYGLRLLPVLQSPAQLRFVYGAELAEDIMANCGAEIVFAPKELKVARELSQRLGTYTFEGRARSRPVGLSPGARSMTVTDQPRPLMLPQELLQMPRDRLLVFRAGMAPISGHKLRYFRESAFRRRVSPPPTVVSLSARDSVLVEPAQRSPDDPVVPSVAAPDPLTIGMPPLRAEASEEELVAWVEMVIDAGVIPAERVERSRSPKNG</sequence>
<dbReference type="InterPro" id="IPR051539">
    <property type="entry name" value="T4SS-coupling_protein"/>
</dbReference>
<dbReference type="CDD" id="cd01127">
    <property type="entry name" value="TrwB_TraG_TraD_VirD4"/>
    <property type="match status" value="2"/>
</dbReference>
<dbReference type="SUPFAM" id="SSF52540">
    <property type="entry name" value="P-loop containing nucleoside triphosphate hydrolases"/>
    <property type="match status" value="1"/>
</dbReference>
<dbReference type="Gene3D" id="3.55.50.30">
    <property type="match status" value="1"/>
</dbReference>
<keyword evidence="8" id="KW-0998">Cell outer membrane</keyword>
<evidence type="ECO:0000256" key="5">
    <source>
        <dbReference type="ARBA" id="ARBA00022692"/>
    </source>
</evidence>
<proteinExistence type="inferred from homology"/>
<feature type="chain" id="PRO_5032757781" evidence="10">
    <location>
        <begin position="21"/>
        <end position="885"/>
    </location>
</feature>
<dbReference type="Pfam" id="PF02534">
    <property type="entry name" value="T4SS-DNA_transf"/>
    <property type="match status" value="1"/>
</dbReference>
<evidence type="ECO:0000259" key="11">
    <source>
        <dbReference type="SMART" id="SM00965"/>
    </source>
</evidence>
<dbReference type="GO" id="GO:0019867">
    <property type="term" value="C:outer membrane"/>
    <property type="evidence" value="ECO:0007669"/>
    <property type="project" value="InterPro"/>
</dbReference>
<keyword evidence="13" id="KW-1185">Reference proteome</keyword>
<reference evidence="12 13" key="1">
    <citation type="submission" date="2020-08" db="EMBL/GenBank/DDBJ databases">
        <title>Genomic Encyclopedia of Type Strains, Phase IV (KMG-IV): sequencing the most valuable type-strain genomes for metagenomic binning, comparative biology and taxonomic classification.</title>
        <authorList>
            <person name="Goeker M."/>
        </authorList>
    </citation>
    <scope>NUCLEOTIDE SEQUENCE [LARGE SCALE GENOMIC DNA]</scope>
    <source>
        <strain evidence="12 13">DSM 21793</strain>
    </source>
</reference>
<dbReference type="Proteomes" id="UP000530564">
    <property type="component" value="Unassembled WGS sequence"/>
</dbReference>
<dbReference type="Pfam" id="PF07715">
    <property type="entry name" value="Plug"/>
    <property type="match status" value="1"/>
</dbReference>
<feature type="signal peptide" evidence="10">
    <location>
        <begin position="1"/>
        <end position="20"/>
    </location>
</feature>
<dbReference type="InterPro" id="IPR012910">
    <property type="entry name" value="Plug_dom"/>
</dbReference>
<dbReference type="RefSeq" id="WP_183772296.1">
    <property type="nucleotide sequence ID" value="NZ_JACIDK010000002.1"/>
</dbReference>
<evidence type="ECO:0000256" key="3">
    <source>
        <dbReference type="ARBA" id="ARBA00022448"/>
    </source>
</evidence>
<comment type="similarity">
    <text evidence="2">Belongs to the VirD4/TraG family.</text>
</comment>
<dbReference type="EMBL" id="JACIDK010000002">
    <property type="protein sequence ID" value="MBB3891450.1"/>
    <property type="molecule type" value="Genomic_DNA"/>
</dbReference>
<evidence type="ECO:0000256" key="9">
    <source>
        <dbReference type="SAM" id="Phobius"/>
    </source>
</evidence>
<comment type="caution">
    <text evidence="12">The sequence shown here is derived from an EMBL/GenBank/DDBJ whole genome shotgun (WGS) entry which is preliminary data.</text>
</comment>
<evidence type="ECO:0000256" key="1">
    <source>
        <dbReference type="ARBA" id="ARBA00004651"/>
    </source>
</evidence>
<organism evidence="12 13">
    <name type="scientific">Phenylobacterium haematophilum</name>
    <dbReference type="NCBI Taxonomy" id="98513"/>
    <lineage>
        <taxon>Bacteria</taxon>
        <taxon>Pseudomonadati</taxon>
        <taxon>Pseudomonadota</taxon>
        <taxon>Alphaproteobacteria</taxon>
        <taxon>Caulobacterales</taxon>
        <taxon>Caulobacteraceae</taxon>
        <taxon>Phenylobacterium</taxon>
    </lineage>
</organism>
<dbReference type="InterPro" id="IPR011662">
    <property type="entry name" value="Secretin/TonB_short_N"/>
</dbReference>
<evidence type="ECO:0000313" key="12">
    <source>
        <dbReference type="EMBL" id="MBB3891450.1"/>
    </source>
</evidence>
<dbReference type="InterPro" id="IPR003688">
    <property type="entry name" value="TraG/VirD4"/>
</dbReference>
<feature type="transmembrane region" description="Helical" evidence="9">
    <location>
        <begin position="279"/>
        <end position="306"/>
    </location>
</feature>
<comment type="subcellular location">
    <subcellularLocation>
        <location evidence="1">Cell membrane</location>
        <topology evidence="1">Multi-pass membrane protein</topology>
    </subcellularLocation>
</comment>
<feature type="domain" description="Secretin/TonB short N-terminal" evidence="11">
    <location>
        <begin position="54"/>
        <end position="105"/>
    </location>
</feature>
<evidence type="ECO:0000256" key="8">
    <source>
        <dbReference type="ARBA" id="ARBA00023237"/>
    </source>
</evidence>
<evidence type="ECO:0000256" key="4">
    <source>
        <dbReference type="ARBA" id="ARBA00022475"/>
    </source>
</evidence>
<keyword evidence="7 9" id="KW-0472">Membrane</keyword>
<evidence type="ECO:0000256" key="10">
    <source>
        <dbReference type="SAM" id="SignalP"/>
    </source>
</evidence>
<dbReference type="Pfam" id="PF07660">
    <property type="entry name" value="STN"/>
    <property type="match status" value="1"/>
</dbReference>